<dbReference type="PANTHER" id="PTHR32093:SF131">
    <property type="entry name" value="LEUCINE-RICH REPEAT-CONTAINING N-TERMINAL PLANT-TYPE DOMAIN-CONTAINING PROTEIN"/>
    <property type="match status" value="1"/>
</dbReference>
<dbReference type="InterPro" id="IPR051582">
    <property type="entry name" value="LRR_extensin-like_regulator"/>
</dbReference>
<dbReference type="SUPFAM" id="SSF54909">
    <property type="entry name" value="Dimeric alpha+beta barrel"/>
    <property type="match status" value="1"/>
</dbReference>
<dbReference type="InterPro" id="IPR011008">
    <property type="entry name" value="Dimeric_a/b-barrel"/>
</dbReference>
<proteinExistence type="inferred from homology"/>
<dbReference type="EMBL" id="JFBX01000594">
    <property type="protein sequence ID" value="KXH33997.1"/>
    <property type="molecule type" value="Genomic_DNA"/>
</dbReference>
<evidence type="ECO:0000256" key="7">
    <source>
        <dbReference type="ARBA" id="ARBA00022801"/>
    </source>
</evidence>
<dbReference type="GO" id="GO:0016491">
    <property type="term" value="F:oxidoreductase activity"/>
    <property type="evidence" value="ECO:0007669"/>
    <property type="project" value="InterPro"/>
</dbReference>
<dbReference type="Pfam" id="PF08530">
    <property type="entry name" value="PepX_C"/>
    <property type="match status" value="1"/>
</dbReference>
<dbReference type="InterPro" id="IPR009799">
    <property type="entry name" value="EthD_dom"/>
</dbReference>
<evidence type="ECO:0000256" key="6">
    <source>
        <dbReference type="ARBA" id="ARBA00022737"/>
    </source>
</evidence>
<dbReference type="GO" id="GO:0005576">
    <property type="term" value="C:extracellular region"/>
    <property type="evidence" value="ECO:0007669"/>
    <property type="project" value="UniProtKB-SubCell"/>
</dbReference>
<dbReference type="Gene3D" id="1.10.3020.20">
    <property type="match status" value="1"/>
</dbReference>
<sequence length="1193" mass="132310">MAPLSLFFSSLLFSVALGAPAASSGSNLGRDLSLVQSFKHKITVDPSGVTKNWTGNNVCNFDGFSCAKNPNTGNNALSGIDLNGFGLEGKDLVLDGFLDKLTDLTFFHANSNGFTGSLPKDLSALKWLWEIDVSNNKLSGPFPTGVFDLDLTFLDLRFNEFSGPIPKEAFNLDLDVLFLNDNKFSGSIPSNVGSSPVIYLTLANNKLNGSIPKSIGNMKNVQEILLLGNQLSGSLPRDYNIKNLTVFDASDNKLSGSVPEGLCKLDTLGVLNLTSNNFSGTLGPACTALLKNHVLDVTNNCIQGVKGSRFPVFPALHNPEPIAATEMQTIIGPANRRRPRYPTISDPRNVQFVLGLSQIAFVIGVGNFDMADVELLKAELAKTHRLGKFIKAWDPQVMGVKDANPRTVKDDHIISDMDVAISVRDGTILRGNIYRPRHLEGTKLPVIFNYSVYSKDGATDIAVFPPSAGLDKSRITKDYEFEAADPGWWCSRGYIVASIDARGCFQSDGDKSYYSRDVGIDGYDLVEWLAKQSWSNGKVALYGASGYAMVLWLVAAEQPPSLAAIIPIDGMTDMYREMALKGGIPETQFSAVYPYFFNWGKNLVEDTTDGAKTHPYFDEYWQSKIPALSQITAPAYIICGWGDHAIHTRGTLNAWEKIASQAKYLEIHQYQKWEWSVTEESLARQKAFLDHYLLGLSTEIQYWPKVRYTMRERYYTGEWRYSDAFPIPETQYTQYFPTPSLGLSKVPQRAESHTSYDASEGEVAFELPLRNSLEFAGHSKLKLWVEVTDGGDNLDLFITLRKKDKDGKDVYFPWITVVDTGPIGFGWLRASRRELDETASTLWKPVHLHRRDLEPLKAGDVVPVEIEIQPTSCRFRAGERLSLVVSGHDYGKYPPGAPIPRHNSTINKGRHVIHFGGKYDSHLLLPVIPPVKEAYSQKRPLVKMTIACRRIPGWAEDKFLEEYTSVHAAMTKHISDVVPILRNYTQAVALPHFSVSGVPNGGLEPWDAVTTLGWTSLKGLWGSFQAPEYKASAGKHEFADTSVQTGILSQSFAESLFDPILFEQRGTKAALLLVFLAKSQDATYTENDLTSRAASITDLGAGTSLMRYVLNREVTPEDTASFFAGTPFATSDWHTMAAFEQYWFPDRASAANFLSEKNKLETLFKKLPKSFDTEKSFAVIGDENIVVKKDLEF</sequence>
<reference evidence="10 11" key="1">
    <citation type="submission" date="2014-02" db="EMBL/GenBank/DDBJ databases">
        <title>The genome sequence of Colletotrichum simmondsii CBS122122.</title>
        <authorList>
            <person name="Baroncelli R."/>
            <person name="Thon M.R."/>
        </authorList>
    </citation>
    <scope>NUCLEOTIDE SEQUENCE [LARGE SCALE GENOMIC DNA]</scope>
    <source>
        <strain evidence="10 11">CBS122122</strain>
    </source>
</reference>
<evidence type="ECO:0000313" key="11">
    <source>
        <dbReference type="Proteomes" id="UP000070328"/>
    </source>
</evidence>
<name>A0A135SDV9_9PEZI</name>
<dbReference type="Pfam" id="PF00560">
    <property type="entry name" value="LRR_1"/>
    <property type="match status" value="2"/>
</dbReference>
<dbReference type="Pfam" id="PF07110">
    <property type="entry name" value="EthD"/>
    <property type="match status" value="1"/>
</dbReference>
<evidence type="ECO:0000256" key="3">
    <source>
        <dbReference type="ARBA" id="ARBA00022525"/>
    </source>
</evidence>
<dbReference type="InterPro" id="IPR032675">
    <property type="entry name" value="LRR_dom_sf"/>
</dbReference>
<dbReference type="FunFam" id="3.80.10.10:FF:000041">
    <property type="entry name" value="LRR receptor-like serine/threonine-protein kinase ERECTA"/>
    <property type="match status" value="1"/>
</dbReference>
<dbReference type="InterPro" id="IPR029058">
    <property type="entry name" value="AB_hydrolase_fold"/>
</dbReference>
<feature type="chain" id="PRO_5007802082" evidence="8">
    <location>
        <begin position="19"/>
        <end position="1193"/>
    </location>
</feature>
<gene>
    <name evidence="10" type="ORF">CSIM01_02332</name>
</gene>
<dbReference type="Proteomes" id="UP000070328">
    <property type="component" value="Unassembled WGS sequence"/>
</dbReference>
<dbReference type="InterPro" id="IPR008979">
    <property type="entry name" value="Galactose-bd-like_sf"/>
</dbReference>
<evidence type="ECO:0000256" key="2">
    <source>
        <dbReference type="ARBA" id="ARBA00005986"/>
    </source>
</evidence>
<dbReference type="Gene3D" id="2.60.120.260">
    <property type="entry name" value="Galactose-binding domain-like"/>
    <property type="match status" value="1"/>
</dbReference>
<keyword evidence="5 8" id="KW-0732">Signal</keyword>
<dbReference type="InterPro" id="IPR013736">
    <property type="entry name" value="Xaa-Pro_dipept_C"/>
</dbReference>
<dbReference type="NCBIfam" id="TIGR00976">
    <property type="entry name" value="CocE_NonD"/>
    <property type="match status" value="2"/>
</dbReference>
<dbReference type="SUPFAM" id="SSF49785">
    <property type="entry name" value="Galactose-binding domain-like"/>
    <property type="match status" value="1"/>
</dbReference>
<dbReference type="SMART" id="SM00939">
    <property type="entry name" value="PepX_C"/>
    <property type="match status" value="1"/>
</dbReference>
<dbReference type="OrthoDB" id="2578740at2759"/>
<dbReference type="SUPFAM" id="SSF52058">
    <property type="entry name" value="L domain-like"/>
    <property type="match status" value="1"/>
</dbReference>
<dbReference type="Gene3D" id="3.80.10.10">
    <property type="entry name" value="Ribonuclease Inhibitor"/>
    <property type="match status" value="2"/>
</dbReference>
<comment type="similarity">
    <text evidence="2">Belongs to the tpcK family.</text>
</comment>
<evidence type="ECO:0000256" key="4">
    <source>
        <dbReference type="ARBA" id="ARBA00022614"/>
    </source>
</evidence>
<accession>A0A135SDV9</accession>
<evidence type="ECO:0000256" key="8">
    <source>
        <dbReference type="SAM" id="SignalP"/>
    </source>
</evidence>
<dbReference type="InterPro" id="IPR005674">
    <property type="entry name" value="CocE/Ser_esterase"/>
</dbReference>
<keyword evidence="7 10" id="KW-0378">Hydrolase</keyword>
<keyword evidence="11" id="KW-1185">Reference proteome</keyword>
<dbReference type="SUPFAM" id="SSF53474">
    <property type="entry name" value="alpha/beta-Hydrolases"/>
    <property type="match status" value="1"/>
</dbReference>
<comment type="caution">
    <text evidence="10">The sequence shown here is derived from an EMBL/GenBank/DDBJ whole genome shotgun (WGS) entry which is preliminary data.</text>
</comment>
<dbReference type="PANTHER" id="PTHR32093">
    <property type="entry name" value="LEUCINE-RICH REPEAT EXTENSIN-LIKE PROTEIN 3-RELATED"/>
    <property type="match status" value="1"/>
</dbReference>
<dbReference type="AlphaFoldDB" id="A0A135SDV9"/>
<evidence type="ECO:0000313" key="10">
    <source>
        <dbReference type="EMBL" id="KXH33997.1"/>
    </source>
</evidence>
<dbReference type="GO" id="GO:0008239">
    <property type="term" value="F:dipeptidyl-peptidase activity"/>
    <property type="evidence" value="ECO:0007669"/>
    <property type="project" value="InterPro"/>
</dbReference>
<comment type="subcellular location">
    <subcellularLocation>
        <location evidence="1">Secreted</location>
    </subcellularLocation>
</comment>
<evidence type="ECO:0000256" key="5">
    <source>
        <dbReference type="ARBA" id="ARBA00022729"/>
    </source>
</evidence>
<keyword evidence="6" id="KW-0677">Repeat</keyword>
<dbReference type="Gene3D" id="3.40.50.1820">
    <property type="entry name" value="alpha/beta hydrolase"/>
    <property type="match status" value="1"/>
</dbReference>
<evidence type="ECO:0000256" key="1">
    <source>
        <dbReference type="ARBA" id="ARBA00004613"/>
    </source>
</evidence>
<dbReference type="InterPro" id="IPR001611">
    <property type="entry name" value="Leu-rich_rpt"/>
</dbReference>
<organism evidence="10 11">
    <name type="scientific">Colletotrichum simmondsii</name>
    <dbReference type="NCBI Taxonomy" id="703756"/>
    <lineage>
        <taxon>Eukaryota</taxon>
        <taxon>Fungi</taxon>
        <taxon>Dikarya</taxon>
        <taxon>Ascomycota</taxon>
        <taxon>Pezizomycotina</taxon>
        <taxon>Sordariomycetes</taxon>
        <taxon>Hypocreomycetidae</taxon>
        <taxon>Glomerellales</taxon>
        <taxon>Glomerellaceae</taxon>
        <taxon>Colletotrichum</taxon>
        <taxon>Colletotrichum acutatum species complex</taxon>
    </lineage>
</organism>
<feature type="signal peptide" evidence="8">
    <location>
        <begin position="1"/>
        <end position="18"/>
    </location>
</feature>
<dbReference type="Gene3D" id="3.30.70.100">
    <property type="match status" value="1"/>
</dbReference>
<feature type="domain" description="Xaa-Pro dipeptidyl-peptidase C-terminal" evidence="9">
    <location>
        <begin position="686"/>
        <end position="924"/>
    </location>
</feature>
<keyword evidence="4" id="KW-0433">Leucine-rich repeat</keyword>
<protein>
    <submittedName>
        <fullName evidence="10">CocE/NonD family Hydrolase</fullName>
    </submittedName>
</protein>
<dbReference type="InterPro" id="IPR000383">
    <property type="entry name" value="Xaa-Pro-like_dom"/>
</dbReference>
<evidence type="ECO:0000259" key="9">
    <source>
        <dbReference type="SMART" id="SM00939"/>
    </source>
</evidence>
<keyword evidence="3" id="KW-0964">Secreted</keyword>
<dbReference type="Pfam" id="PF02129">
    <property type="entry name" value="Peptidase_S15"/>
    <property type="match status" value="1"/>
</dbReference>